<dbReference type="Proteomes" id="UP000256661">
    <property type="component" value="Unassembled WGS sequence"/>
</dbReference>
<feature type="compositionally biased region" description="Basic and acidic residues" evidence="1">
    <location>
        <begin position="1"/>
        <end position="11"/>
    </location>
</feature>
<dbReference type="RefSeq" id="WP_116020739.1">
    <property type="nucleotide sequence ID" value="NZ_QTTT01000001.1"/>
</dbReference>
<dbReference type="OrthoDB" id="3483154at2"/>
<reference evidence="2 3" key="1">
    <citation type="submission" date="2018-08" db="EMBL/GenBank/DDBJ databases">
        <title>Sequencing the genomes of 1000 actinobacteria strains.</title>
        <authorList>
            <person name="Klenk H.-P."/>
        </authorList>
    </citation>
    <scope>NUCLEOTIDE SEQUENCE [LARGE SCALE GENOMIC DNA]</scope>
    <source>
        <strain evidence="2 3">DSM 43927</strain>
    </source>
</reference>
<feature type="compositionally biased region" description="Polar residues" evidence="1">
    <location>
        <begin position="20"/>
        <end position="29"/>
    </location>
</feature>
<feature type="region of interest" description="Disordered" evidence="1">
    <location>
        <begin position="1"/>
        <end position="124"/>
    </location>
</feature>
<gene>
    <name evidence="2" type="ORF">DFJ69_0217</name>
</gene>
<feature type="compositionally biased region" description="Acidic residues" evidence="1">
    <location>
        <begin position="55"/>
        <end position="72"/>
    </location>
</feature>
<dbReference type="AlphaFoldDB" id="A0A3D9SG02"/>
<evidence type="ECO:0000313" key="2">
    <source>
        <dbReference type="EMBL" id="REE94848.1"/>
    </source>
</evidence>
<dbReference type="EMBL" id="QTTT01000001">
    <property type="protein sequence ID" value="REE94848.1"/>
    <property type="molecule type" value="Genomic_DNA"/>
</dbReference>
<organism evidence="2 3">
    <name type="scientific">Thermomonospora umbrina</name>
    <dbReference type="NCBI Taxonomy" id="111806"/>
    <lineage>
        <taxon>Bacteria</taxon>
        <taxon>Bacillati</taxon>
        <taxon>Actinomycetota</taxon>
        <taxon>Actinomycetes</taxon>
        <taxon>Streptosporangiales</taxon>
        <taxon>Thermomonosporaceae</taxon>
        <taxon>Thermomonospora</taxon>
    </lineage>
</organism>
<proteinExistence type="predicted"/>
<evidence type="ECO:0000256" key="1">
    <source>
        <dbReference type="SAM" id="MobiDB-lite"/>
    </source>
</evidence>
<evidence type="ECO:0000313" key="3">
    <source>
        <dbReference type="Proteomes" id="UP000256661"/>
    </source>
</evidence>
<accession>A0A3D9SG02</accession>
<comment type="caution">
    <text evidence="2">The sequence shown here is derived from an EMBL/GenBank/DDBJ whole genome shotgun (WGS) entry which is preliminary data.</text>
</comment>
<sequence>MSESDRRRVDDTPGAAGSVTEASDPTAEQNPAERAVGPAESLPGARPDRGADEGGPADEEDRAEEGTLEECGSEPASGTGVPTGAGPSGGDYVDEFRPEPVRQRPSKGQHGPDEGPQVTPMEEG</sequence>
<protein>
    <submittedName>
        <fullName evidence="2">Uncharacterized protein</fullName>
    </submittedName>
</protein>
<name>A0A3D9SG02_9ACTN</name>
<keyword evidence="3" id="KW-1185">Reference proteome</keyword>